<dbReference type="STRING" id="5486.A0A367YGM1"/>
<keyword evidence="2" id="KW-1185">Reference proteome</keyword>
<dbReference type="PANTHER" id="PTHR47260:SF1">
    <property type="entry name" value="UPF0644 PROTEIN PB2B4.06"/>
    <property type="match status" value="1"/>
</dbReference>
<accession>A0A367YGM1</accession>
<protein>
    <submittedName>
        <fullName evidence="1">Putative mitochondrial membrane protein FMP10</fullName>
    </submittedName>
</protein>
<dbReference type="Proteomes" id="UP000253472">
    <property type="component" value="Unassembled WGS sequence"/>
</dbReference>
<gene>
    <name evidence="1" type="primary">FMP10</name>
    <name evidence="1" type="ORF">Cantr_00538</name>
</gene>
<dbReference type="SUPFAM" id="SSF54637">
    <property type="entry name" value="Thioesterase/thiol ester dehydrase-isomerase"/>
    <property type="match status" value="1"/>
</dbReference>
<proteinExistence type="predicted"/>
<dbReference type="Gene3D" id="3.10.129.10">
    <property type="entry name" value="Hotdog Thioesterase"/>
    <property type="match status" value="1"/>
</dbReference>
<dbReference type="InterPro" id="IPR052061">
    <property type="entry name" value="PTE-AB_protein"/>
</dbReference>
<name>A0A367YGM1_9ASCO</name>
<dbReference type="PANTHER" id="PTHR47260">
    <property type="entry name" value="UPF0644 PROTEIN PB2B4.06"/>
    <property type="match status" value="1"/>
</dbReference>
<reference evidence="1 2" key="1">
    <citation type="submission" date="2018-06" db="EMBL/GenBank/DDBJ databases">
        <title>Whole genome sequencing of Candida tropicalis (genome annotated by CSBL at Korea University).</title>
        <authorList>
            <person name="Ahn J."/>
        </authorList>
    </citation>
    <scope>NUCLEOTIDE SEQUENCE [LARGE SCALE GENOMIC DNA]</scope>
    <source>
        <strain evidence="1 2">ATCC 20962</strain>
    </source>
</reference>
<comment type="caution">
    <text evidence="1">The sequence shown here is derived from an EMBL/GenBank/DDBJ whole genome shotgun (WGS) entry which is preliminary data.</text>
</comment>
<dbReference type="AlphaFoldDB" id="A0A367YGM1"/>
<dbReference type="OrthoDB" id="506431at2759"/>
<dbReference type="InterPro" id="IPR029069">
    <property type="entry name" value="HotDog_dom_sf"/>
</dbReference>
<organism evidence="1 2">
    <name type="scientific">Candida viswanathii</name>
    <dbReference type="NCBI Taxonomy" id="5486"/>
    <lineage>
        <taxon>Eukaryota</taxon>
        <taxon>Fungi</taxon>
        <taxon>Dikarya</taxon>
        <taxon>Ascomycota</taxon>
        <taxon>Saccharomycotina</taxon>
        <taxon>Pichiomycetes</taxon>
        <taxon>Debaryomycetaceae</taxon>
        <taxon>Candida/Lodderomyces clade</taxon>
        <taxon>Candida</taxon>
    </lineage>
</organism>
<sequence>MFAHTRKAPLRLVRFCRSYATRSHQDSPFAHLPQFRNPKWINWKTTVAFFLFGSYLSYNETLFNYYEKYTEIDEKDPKFNMLPMQLEYQLKNLPIYQQLAHPKNSHQWYKLLSWENLDRNILDNQASIKNQDEYREPTLTNQTLRRPGGILIKPVLFHNIETDEGVAIIHAGYRLCGYPFIIHGGIIATLLNETFKRNASLSKFTTSNLKDDFKVENLTINYKSPTYANQFLVIKTKMKESEKNDKKSIVLESVLEDAKGKVLVKSDALLHDTGRATNRIKAKERESKWWKVW</sequence>
<dbReference type="EMBL" id="QLNQ01000021">
    <property type="protein sequence ID" value="RCK64917.1"/>
    <property type="molecule type" value="Genomic_DNA"/>
</dbReference>
<evidence type="ECO:0000313" key="2">
    <source>
        <dbReference type="Proteomes" id="UP000253472"/>
    </source>
</evidence>
<evidence type="ECO:0000313" key="1">
    <source>
        <dbReference type="EMBL" id="RCK64917.1"/>
    </source>
</evidence>